<dbReference type="PROSITE" id="PS50893">
    <property type="entry name" value="ABC_TRANSPORTER_2"/>
    <property type="match status" value="1"/>
</dbReference>
<keyword evidence="2" id="KW-0813">Transport</keyword>
<dbReference type="PANTHER" id="PTHR42798">
    <property type="entry name" value="LIPOPROTEIN-RELEASING SYSTEM ATP-BINDING PROTEIN LOLD"/>
    <property type="match status" value="1"/>
</dbReference>
<evidence type="ECO:0000313" key="7">
    <source>
        <dbReference type="Proteomes" id="UP000531840"/>
    </source>
</evidence>
<dbReference type="RefSeq" id="WP_179939898.1">
    <property type="nucleotide sequence ID" value="NZ_JACBYF010000001.1"/>
</dbReference>
<dbReference type="InterPro" id="IPR003439">
    <property type="entry name" value="ABC_transporter-like_ATP-bd"/>
</dbReference>
<keyword evidence="7" id="KW-1185">Reference proteome</keyword>
<name>A0ABX2SX25_9BACL</name>
<comment type="caution">
    <text evidence="6">The sequence shown here is derived from an EMBL/GenBank/DDBJ whole genome shotgun (WGS) entry which is preliminary data.</text>
</comment>
<dbReference type="PANTHER" id="PTHR42798:SF6">
    <property type="entry name" value="CELL DIVISION ATP-BINDING PROTEIN FTSE"/>
    <property type="match status" value="1"/>
</dbReference>
<dbReference type="InterPro" id="IPR003593">
    <property type="entry name" value="AAA+_ATPase"/>
</dbReference>
<comment type="similarity">
    <text evidence="1">Belongs to the ABC transporter superfamily.</text>
</comment>
<reference evidence="6 7" key="1">
    <citation type="submission" date="2020-07" db="EMBL/GenBank/DDBJ databases">
        <title>MOT database genomes.</title>
        <authorList>
            <person name="Joseph S."/>
            <person name="Aduse-Opoku J."/>
            <person name="Hashim A."/>
            <person name="Wade W."/>
            <person name="Curtis M."/>
        </authorList>
    </citation>
    <scope>NUCLEOTIDE SEQUENCE [LARGE SCALE GENOMIC DNA]</scope>
    <source>
        <strain evidence="6 7">CIP 106318</strain>
    </source>
</reference>
<dbReference type="InterPro" id="IPR017911">
    <property type="entry name" value="MacB-like_ATP-bd"/>
</dbReference>
<sequence length="225" mass="25365">MTELAMQFKNITKSYQDGSETRTILDKLNLEVKKGEFIAVVGPSGTGKSTFLSIAGALLSPDFGDIIIGGEKIESNNQKQWTEVRRNKIGFIFQNHQLLPYLTIRDQLALIQNLSNNKDDKFIDDMLDNIGLGNSKDKYPNSLSGGEKQRVAIARAFMNNPEVILADEPTASLDKERGYQIVEMIAKEVKRQNKAAIMVTHDERVLDLVDTIYYLEDKKLKLLNK</sequence>
<evidence type="ECO:0000256" key="2">
    <source>
        <dbReference type="ARBA" id="ARBA00022448"/>
    </source>
</evidence>
<dbReference type="SMART" id="SM00382">
    <property type="entry name" value="AAA"/>
    <property type="match status" value="1"/>
</dbReference>
<accession>A0ABX2SX25</accession>
<dbReference type="CDD" id="cd03255">
    <property type="entry name" value="ABC_MJ0796_LolCDE_FtsE"/>
    <property type="match status" value="1"/>
</dbReference>
<dbReference type="InterPro" id="IPR027417">
    <property type="entry name" value="P-loop_NTPase"/>
</dbReference>
<dbReference type="Pfam" id="PF00005">
    <property type="entry name" value="ABC_tran"/>
    <property type="match status" value="1"/>
</dbReference>
<proteinExistence type="inferred from homology"/>
<feature type="domain" description="ABC transporter" evidence="5">
    <location>
        <begin position="6"/>
        <end position="225"/>
    </location>
</feature>
<dbReference type="PROSITE" id="PS00211">
    <property type="entry name" value="ABC_TRANSPORTER_1"/>
    <property type="match status" value="1"/>
</dbReference>
<keyword evidence="3" id="KW-0547">Nucleotide-binding</keyword>
<evidence type="ECO:0000256" key="4">
    <source>
        <dbReference type="ARBA" id="ARBA00022840"/>
    </source>
</evidence>
<organism evidence="6 7">
    <name type="scientific">Gemelliphila palaticanis</name>
    <dbReference type="NCBI Taxonomy" id="81950"/>
    <lineage>
        <taxon>Bacteria</taxon>
        <taxon>Bacillati</taxon>
        <taxon>Bacillota</taxon>
        <taxon>Bacilli</taxon>
        <taxon>Bacillales</taxon>
        <taxon>Gemellaceae</taxon>
        <taxon>Gemelliphila</taxon>
    </lineage>
</organism>
<evidence type="ECO:0000256" key="1">
    <source>
        <dbReference type="ARBA" id="ARBA00005417"/>
    </source>
</evidence>
<evidence type="ECO:0000313" key="6">
    <source>
        <dbReference type="EMBL" id="NYS46746.1"/>
    </source>
</evidence>
<gene>
    <name evidence="6" type="ORF">HZY85_00860</name>
</gene>
<dbReference type="SUPFAM" id="SSF52540">
    <property type="entry name" value="P-loop containing nucleoside triphosphate hydrolases"/>
    <property type="match status" value="1"/>
</dbReference>
<dbReference type="EMBL" id="JACBYF010000001">
    <property type="protein sequence ID" value="NYS46746.1"/>
    <property type="molecule type" value="Genomic_DNA"/>
</dbReference>
<evidence type="ECO:0000259" key="5">
    <source>
        <dbReference type="PROSITE" id="PS50893"/>
    </source>
</evidence>
<keyword evidence="4 6" id="KW-0067">ATP-binding</keyword>
<dbReference type="Gene3D" id="3.40.50.300">
    <property type="entry name" value="P-loop containing nucleotide triphosphate hydrolases"/>
    <property type="match status" value="1"/>
</dbReference>
<protein>
    <submittedName>
        <fullName evidence="6">ABC transporter ATP-binding protein</fullName>
    </submittedName>
</protein>
<evidence type="ECO:0000256" key="3">
    <source>
        <dbReference type="ARBA" id="ARBA00022741"/>
    </source>
</evidence>
<dbReference type="Proteomes" id="UP000531840">
    <property type="component" value="Unassembled WGS sequence"/>
</dbReference>
<dbReference type="GO" id="GO:0005524">
    <property type="term" value="F:ATP binding"/>
    <property type="evidence" value="ECO:0007669"/>
    <property type="project" value="UniProtKB-KW"/>
</dbReference>
<dbReference type="InterPro" id="IPR017871">
    <property type="entry name" value="ABC_transporter-like_CS"/>
</dbReference>